<dbReference type="InterPro" id="IPR045570">
    <property type="entry name" value="Metalloprtase-TldD/E_cen_dom"/>
</dbReference>
<evidence type="ECO:0000256" key="4">
    <source>
        <dbReference type="ARBA" id="ARBA00023049"/>
    </source>
</evidence>
<dbReference type="Proteomes" id="UP000477386">
    <property type="component" value="Unassembled WGS sequence"/>
</dbReference>
<keyword evidence="9" id="KW-1185">Reference proteome</keyword>
<dbReference type="GO" id="GO:0005829">
    <property type="term" value="C:cytosol"/>
    <property type="evidence" value="ECO:0007669"/>
    <property type="project" value="TreeGrafter"/>
</dbReference>
<evidence type="ECO:0000256" key="2">
    <source>
        <dbReference type="ARBA" id="ARBA00022670"/>
    </source>
</evidence>
<comment type="caution">
    <text evidence="8">The sequence shown here is derived from an EMBL/GenBank/DDBJ whole genome shotgun (WGS) entry which is preliminary data.</text>
</comment>
<dbReference type="PANTHER" id="PTHR30624">
    <property type="entry name" value="UNCHARACTERIZED PROTEIN TLDD AND PMBA"/>
    <property type="match status" value="1"/>
</dbReference>
<dbReference type="InterPro" id="IPR045569">
    <property type="entry name" value="Metalloprtase-TldD/E_C"/>
</dbReference>
<evidence type="ECO:0000313" key="8">
    <source>
        <dbReference type="EMBL" id="NEU67875.1"/>
    </source>
</evidence>
<dbReference type="RefSeq" id="WP_164038711.1">
    <property type="nucleotide sequence ID" value="NZ_JAAGNZ010000001.1"/>
</dbReference>
<keyword evidence="4" id="KW-0482">Metalloprotease</keyword>
<evidence type="ECO:0000259" key="7">
    <source>
        <dbReference type="Pfam" id="PF19290"/>
    </source>
</evidence>
<dbReference type="GO" id="GO:0008237">
    <property type="term" value="F:metallopeptidase activity"/>
    <property type="evidence" value="ECO:0007669"/>
    <property type="project" value="UniProtKB-KW"/>
</dbReference>
<feature type="domain" description="Metalloprotease TldD/E N-terminal" evidence="5">
    <location>
        <begin position="69"/>
        <end position="132"/>
    </location>
</feature>
<reference evidence="8 9" key="1">
    <citation type="submission" date="2020-02" db="EMBL/GenBank/DDBJ databases">
        <title>Draft genome sequence of two Spirosoma agri KCTC 52727 and Spirosoma terrae KCTC 52035.</title>
        <authorList>
            <person name="Rojas J."/>
            <person name="Ambika Manirajan B."/>
            <person name="Ratering S."/>
            <person name="Suarez C."/>
            <person name="Schnell S."/>
        </authorList>
    </citation>
    <scope>NUCLEOTIDE SEQUENCE [LARGE SCALE GENOMIC DNA]</scope>
    <source>
        <strain evidence="8 9">KCTC 52727</strain>
    </source>
</reference>
<feature type="domain" description="Metalloprotease TldD/E C-terminal" evidence="6">
    <location>
        <begin position="297"/>
        <end position="542"/>
    </location>
</feature>
<dbReference type="EMBL" id="JAAGNZ010000001">
    <property type="protein sequence ID" value="NEU67875.1"/>
    <property type="molecule type" value="Genomic_DNA"/>
</dbReference>
<dbReference type="Pfam" id="PF01523">
    <property type="entry name" value="PmbA_TldD_1st"/>
    <property type="match status" value="1"/>
</dbReference>
<dbReference type="InterPro" id="IPR002510">
    <property type="entry name" value="Metalloprtase-TldD/E_N"/>
</dbReference>
<dbReference type="InterPro" id="IPR051463">
    <property type="entry name" value="Peptidase_U62_metallo"/>
</dbReference>
<evidence type="ECO:0000256" key="1">
    <source>
        <dbReference type="ARBA" id="ARBA00005836"/>
    </source>
</evidence>
<keyword evidence="3" id="KW-0378">Hydrolase</keyword>
<comment type="similarity">
    <text evidence="1">Belongs to the peptidase U62 family.</text>
</comment>
<gene>
    <name evidence="8" type="ORF">GK091_13370</name>
</gene>
<dbReference type="InterPro" id="IPR035068">
    <property type="entry name" value="TldD/PmbA_N"/>
</dbReference>
<keyword evidence="2" id="KW-0645">Protease</keyword>
<dbReference type="SUPFAM" id="SSF111283">
    <property type="entry name" value="Putative modulator of DNA gyrase, PmbA/TldD"/>
    <property type="match status" value="1"/>
</dbReference>
<evidence type="ECO:0000313" key="9">
    <source>
        <dbReference type="Proteomes" id="UP000477386"/>
    </source>
</evidence>
<organism evidence="8 9">
    <name type="scientific">Spirosoma agri</name>
    <dbReference type="NCBI Taxonomy" id="1987381"/>
    <lineage>
        <taxon>Bacteria</taxon>
        <taxon>Pseudomonadati</taxon>
        <taxon>Bacteroidota</taxon>
        <taxon>Cytophagia</taxon>
        <taxon>Cytophagales</taxon>
        <taxon>Cytophagaceae</taxon>
        <taxon>Spirosoma</taxon>
    </lineage>
</organism>
<dbReference type="Gene3D" id="3.30.2290.10">
    <property type="entry name" value="PmbA/TldD superfamily"/>
    <property type="match status" value="1"/>
</dbReference>
<dbReference type="InterPro" id="IPR036059">
    <property type="entry name" value="TldD/PmbA_sf"/>
</dbReference>
<dbReference type="AlphaFoldDB" id="A0A6M0IJS7"/>
<dbReference type="Pfam" id="PF19289">
    <property type="entry name" value="PmbA_TldD_3rd"/>
    <property type="match status" value="1"/>
</dbReference>
<protein>
    <submittedName>
        <fullName evidence="8">TldD/PmbA family protein</fullName>
    </submittedName>
</protein>
<sequence length="552" mass="60347">MKRRDFIHLSGVGMGALLTAGIPGSGVPVFGNSVPPEYLLEPGVDVATKKRFADIALNAAKSKGATYTDVRIGRYLQQYTFTREMKVQNIVSAESFGVGVRVIANGTWGFAATSDVTPDAIARCAETAVAIAKANAKIQAEPVVLAPQKGVGEVSWKTPIKKNGFEVPVKEKIDLLMKVNGEAMKNGAAFVTSNLFLVNEQKYFASTDGSYIDQDVHRIWPTFTVTALNKAAGEFKTRDALSSPMGMGYEYLDGLASEKIAAPNGLVGYRNSYDMVEDAILAAKQAKEKLTAKTVQPGKYDLVLDPNHLGLTIHESVGHPLELDRVLGYEANYAGTSFATLDKWKTKTFNYGSKLVNIVADKKQVGSLGAVGYDDEGVPCKEWNLIKDGILVNYQAIRDQAAILGEKESNGCCYADNWNSVQFQRMPNVSLKHGDEKRSVFDMIKGVEKGIYIIGRGSYSIDQQRYNFQFGGQLFYEIKNGEIVGMLDDVAYQSNTQEFWNSCAQLCDKDDYRMFGSFFDGKGQPSQVSAVSHGSATTRFNGVNVINTGRKI</sequence>
<dbReference type="PANTHER" id="PTHR30624:SF10">
    <property type="entry name" value="CONSERVED PROTEIN"/>
    <property type="match status" value="1"/>
</dbReference>
<accession>A0A6M0IJS7</accession>
<evidence type="ECO:0000256" key="3">
    <source>
        <dbReference type="ARBA" id="ARBA00022801"/>
    </source>
</evidence>
<name>A0A6M0IJS7_9BACT</name>
<evidence type="ECO:0000259" key="6">
    <source>
        <dbReference type="Pfam" id="PF19289"/>
    </source>
</evidence>
<dbReference type="FunFam" id="3.30.2290.10:FF:000003">
    <property type="entry name" value="Zinc-dependent protease, TldD/PmbA family"/>
    <property type="match status" value="1"/>
</dbReference>
<feature type="domain" description="Metalloprotease TldD/E central" evidence="7">
    <location>
        <begin position="165"/>
        <end position="256"/>
    </location>
</feature>
<evidence type="ECO:0000259" key="5">
    <source>
        <dbReference type="Pfam" id="PF01523"/>
    </source>
</evidence>
<proteinExistence type="inferred from homology"/>
<dbReference type="GO" id="GO:0006508">
    <property type="term" value="P:proteolysis"/>
    <property type="evidence" value="ECO:0007669"/>
    <property type="project" value="UniProtKB-KW"/>
</dbReference>
<dbReference type="Pfam" id="PF19290">
    <property type="entry name" value="PmbA_TldD_2nd"/>
    <property type="match status" value="1"/>
</dbReference>